<dbReference type="SUPFAM" id="SSF50685">
    <property type="entry name" value="Barwin-like endoglucanases"/>
    <property type="match status" value="1"/>
</dbReference>
<dbReference type="InterPro" id="IPR012997">
    <property type="entry name" value="RplA"/>
</dbReference>
<organism evidence="6 7">
    <name type="scientific">Catenovulum adriaticum</name>
    <dbReference type="NCBI Taxonomy" id="2984846"/>
    <lineage>
        <taxon>Bacteria</taxon>
        <taxon>Pseudomonadati</taxon>
        <taxon>Pseudomonadota</taxon>
        <taxon>Gammaproteobacteria</taxon>
        <taxon>Alteromonadales</taxon>
        <taxon>Alteromonadaceae</taxon>
        <taxon>Catenovulum</taxon>
    </lineage>
</organism>
<dbReference type="PANTHER" id="PTHR34183">
    <property type="entry name" value="ENDOLYTIC PEPTIDOGLYCAN TRANSGLYCOSYLASE RLPA"/>
    <property type="match status" value="1"/>
</dbReference>
<accession>A0ABY7ASD2</accession>
<dbReference type="PANTHER" id="PTHR34183:SF1">
    <property type="entry name" value="ENDOLYTIC PEPTIDOGLYCAN TRANSGLYCOSYLASE RLPA"/>
    <property type="match status" value="1"/>
</dbReference>
<evidence type="ECO:0000259" key="5">
    <source>
        <dbReference type="Pfam" id="PF03330"/>
    </source>
</evidence>
<name>A0ABY7ASD2_9ALTE</name>
<comment type="function">
    <text evidence="3">Lytic transglycosylase with a strong preference for naked glycan strands that lack stem peptides.</text>
</comment>
<keyword evidence="2 3" id="KW-0961">Cell wall biogenesis/degradation</keyword>
<dbReference type="InterPro" id="IPR034718">
    <property type="entry name" value="RlpA"/>
</dbReference>
<dbReference type="EC" id="4.2.2.-" evidence="3"/>
<protein>
    <recommendedName>
        <fullName evidence="3">Endolytic peptidoglycan transglycosylase RlpA</fullName>
        <ecNumber evidence="3">4.2.2.-</ecNumber>
    </recommendedName>
</protein>
<reference evidence="6" key="1">
    <citation type="submission" date="2022-10" db="EMBL/GenBank/DDBJ databases">
        <title>Catenovulum adriacola sp. nov. isolated in the Harbour of Susak.</title>
        <authorList>
            <person name="Schoch T."/>
            <person name="Reich S.J."/>
            <person name="Stoeferle S."/>
            <person name="Flaiz M."/>
            <person name="Kazda M."/>
            <person name="Riedel C.U."/>
            <person name="Duerre P."/>
        </authorList>
    </citation>
    <scope>NUCLEOTIDE SEQUENCE</scope>
    <source>
        <strain evidence="6">TS8</strain>
    </source>
</reference>
<proteinExistence type="inferred from homology"/>
<evidence type="ECO:0000313" key="7">
    <source>
        <dbReference type="Proteomes" id="UP001163726"/>
    </source>
</evidence>
<dbReference type="InterPro" id="IPR009009">
    <property type="entry name" value="RlpA-like_DPBB"/>
</dbReference>
<gene>
    <name evidence="3" type="primary">rlpA</name>
    <name evidence="6" type="ORF">OLW01_02055</name>
</gene>
<comment type="similarity">
    <text evidence="3 4">Belongs to the RlpA family.</text>
</comment>
<evidence type="ECO:0000256" key="4">
    <source>
        <dbReference type="RuleBase" id="RU003495"/>
    </source>
</evidence>
<keyword evidence="7" id="KW-1185">Reference proteome</keyword>
<dbReference type="NCBIfam" id="TIGR00413">
    <property type="entry name" value="rlpA"/>
    <property type="match status" value="1"/>
</dbReference>
<dbReference type="HAMAP" id="MF_02071">
    <property type="entry name" value="RlpA"/>
    <property type="match status" value="1"/>
</dbReference>
<sequence>MIDPTPIHEPPSRGGNKDYQVLGKHYKVIKNAEGFSEHGIASWYGKKFHGHLTSNGETYNMFEMSAAHKTLPLPTYVKVTNLTNQKQAVVRVNDRGPFHQGRIIDLSYAAAYKLGVTKTGTAQVKIEVLHSAPGFYIEVEKGQQQTELNDKSAAIAALFQIPTKIVKKNETFRLIAGPITEQKQAKALVADLMRSGYPSAKMYLPTKANYEVN</sequence>
<keyword evidence="1 3" id="KW-0456">Lyase</keyword>
<dbReference type="Proteomes" id="UP001163726">
    <property type="component" value="Chromosome"/>
</dbReference>
<dbReference type="EMBL" id="CP109965">
    <property type="protein sequence ID" value="WAJ71566.1"/>
    <property type="molecule type" value="Genomic_DNA"/>
</dbReference>
<evidence type="ECO:0000313" key="6">
    <source>
        <dbReference type="EMBL" id="WAJ71566.1"/>
    </source>
</evidence>
<dbReference type="Pfam" id="PF03330">
    <property type="entry name" value="DPBB_1"/>
    <property type="match status" value="1"/>
</dbReference>
<dbReference type="CDD" id="cd22268">
    <property type="entry name" value="DPBB_RlpA-like"/>
    <property type="match status" value="1"/>
</dbReference>
<dbReference type="Gene3D" id="2.40.40.10">
    <property type="entry name" value="RlpA-like domain"/>
    <property type="match status" value="1"/>
</dbReference>
<feature type="domain" description="RlpA-like protein double-psi beta-barrel" evidence="5">
    <location>
        <begin position="37"/>
        <end position="126"/>
    </location>
</feature>
<evidence type="ECO:0000256" key="3">
    <source>
        <dbReference type="HAMAP-Rule" id="MF_02071"/>
    </source>
</evidence>
<dbReference type="InterPro" id="IPR036908">
    <property type="entry name" value="RlpA-like_sf"/>
</dbReference>
<evidence type="ECO:0000256" key="2">
    <source>
        <dbReference type="ARBA" id="ARBA00023316"/>
    </source>
</evidence>
<evidence type="ECO:0000256" key="1">
    <source>
        <dbReference type="ARBA" id="ARBA00023239"/>
    </source>
</evidence>